<dbReference type="Proteomes" id="UP000291269">
    <property type="component" value="Unassembled WGS sequence"/>
</dbReference>
<dbReference type="CDD" id="cd06550">
    <property type="entry name" value="TM_ABC_iron-siderophores_like"/>
    <property type="match status" value="1"/>
</dbReference>
<comment type="subcellular location">
    <subcellularLocation>
        <location evidence="1">Cell membrane</location>
        <topology evidence="1">Multi-pass membrane protein</topology>
    </subcellularLocation>
</comment>
<evidence type="ECO:0000256" key="6">
    <source>
        <dbReference type="ARBA" id="ARBA00022989"/>
    </source>
</evidence>
<comment type="similarity">
    <text evidence="2">Belongs to the binding-protein-dependent transport system permease family. FecCD subfamily.</text>
</comment>
<dbReference type="AlphaFoldDB" id="A0A4Q2K9J8"/>
<proteinExistence type="inferred from homology"/>
<feature type="transmembrane region" description="Helical" evidence="8">
    <location>
        <begin position="316"/>
        <end position="335"/>
    </location>
</feature>
<gene>
    <name evidence="9" type="ORF">ESZ91_02775</name>
</gene>
<evidence type="ECO:0000256" key="8">
    <source>
        <dbReference type="SAM" id="Phobius"/>
    </source>
</evidence>
<evidence type="ECO:0000256" key="1">
    <source>
        <dbReference type="ARBA" id="ARBA00004651"/>
    </source>
</evidence>
<evidence type="ECO:0000256" key="7">
    <source>
        <dbReference type="ARBA" id="ARBA00023136"/>
    </source>
</evidence>
<evidence type="ECO:0000256" key="5">
    <source>
        <dbReference type="ARBA" id="ARBA00022692"/>
    </source>
</evidence>
<feature type="transmembrane region" description="Helical" evidence="8">
    <location>
        <begin position="126"/>
        <end position="147"/>
    </location>
</feature>
<sequence length="342" mass="36048">MKEKSKKLLRTEICFAALGIALFLAVILNVWIGSANISVGDVFKILFTNQFAGQGAHTIVWSVRLPRLCAAALLGGALGVSGYLIQTYFHNPICSPFELGISSGAKMVLAFFTVVATNFIGGLTGVGMVAVSFVGSLVSMGVVLLCAGKTKNMAVLLIIGIMIGYACSAVTDLIITFAQEEEIVNLTFWSMGSFSGKDWSDVLVIACFVLACFAGTLLLVKPITAFQLGEGYAQSMGMNVKLFRLLIILLSSLLSACVVAFAGPVSFVGIAVPHLTKLLFNSSKPAVVLPGTFLLGAVFCLVCDLIARTIFAPTELAIGTVTAIFGAPVVIAMLLKSRRKSV</sequence>
<dbReference type="SUPFAM" id="SSF81345">
    <property type="entry name" value="ABC transporter involved in vitamin B12 uptake, BtuC"/>
    <property type="match status" value="1"/>
</dbReference>
<feature type="transmembrane region" description="Helical" evidence="8">
    <location>
        <begin position="154"/>
        <end position="179"/>
    </location>
</feature>
<reference evidence="9 10" key="1">
    <citation type="journal article" date="2019" name="Gut">
        <title>Antibiotics-induced monodominance of a novel gut bacterial order.</title>
        <authorList>
            <person name="Hildebrand F."/>
            <person name="Moitinho-Silva L."/>
            <person name="Blasche S."/>
            <person name="Jahn M.T."/>
            <person name="Gossmann T.I."/>
            <person name="Heuerta-Cepas J."/>
            <person name="Hercog R."/>
            <person name="Luetge M."/>
            <person name="Bahram M."/>
            <person name="Pryszlak A."/>
            <person name="Alves R.J."/>
            <person name="Waszak S.M."/>
            <person name="Zhu A."/>
            <person name="Ye L."/>
            <person name="Costea P.I."/>
            <person name="Aalvink S."/>
            <person name="Belzer C."/>
            <person name="Forslund S.K."/>
            <person name="Sunagawa S."/>
            <person name="Hentschel U."/>
            <person name="Merten C."/>
            <person name="Patil K.R."/>
            <person name="Benes V."/>
            <person name="Bork P."/>
        </authorList>
    </citation>
    <scope>NUCLEOTIDE SEQUENCE [LARGE SCALE GENOMIC DNA]</scope>
    <source>
        <strain evidence="9 10">HDS1380</strain>
    </source>
</reference>
<keyword evidence="7 8" id="KW-0472">Membrane</keyword>
<dbReference type="GO" id="GO:0005886">
    <property type="term" value="C:plasma membrane"/>
    <property type="evidence" value="ECO:0007669"/>
    <property type="project" value="UniProtKB-SubCell"/>
</dbReference>
<dbReference type="InterPro" id="IPR037294">
    <property type="entry name" value="ABC_BtuC-like"/>
</dbReference>
<protein>
    <submittedName>
        <fullName evidence="9">Iron ABC transporter permease</fullName>
    </submittedName>
</protein>
<keyword evidence="3" id="KW-0813">Transport</keyword>
<evidence type="ECO:0000256" key="2">
    <source>
        <dbReference type="ARBA" id="ARBA00007935"/>
    </source>
</evidence>
<feature type="transmembrane region" description="Helical" evidence="8">
    <location>
        <begin position="287"/>
        <end position="307"/>
    </location>
</feature>
<dbReference type="GO" id="GO:0022857">
    <property type="term" value="F:transmembrane transporter activity"/>
    <property type="evidence" value="ECO:0007669"/>
    <property type="project" value="InterPro"/>
</dbReference>
<dbReference type="GO" id="GO:0033214">
    <property type="term" value="P:siderophore-iron import into cell"/>
    <property type="evidence" value="ECO:0007669"/>
    <property type="project" value="TreeGrafter"/>
</dbReference>
<dbReference type="PANTHER" id="PTHR30472:SF41">
    <property type="entry name" value="TRANSPORT SYSTEM PERMEASE PROTEIN"/>
    <property type="match status" value="1"/>
</dbReference>
<accession>A0A4Q2K9J8</accession>
<feature type="transmembrane region" description="Helical" evidence="8">
    <location>
        <begin position="12"/>
        <end position="32"/>
    </location>
</feature>
<dbReference type="Pfam" id="PF01032">
    <property type="entry name" value="FecCD"/>
    <property type="match status" value="1"/>
</dbReference>
<feature type="transmembrane region" description="Helical" evidence="8">
    <location>
        <begin position="199"/>
        <end position="221"/>
    </location>
</feature>
<dbReference type="Gene3D" id="1.10.3470.10">
    <property type="entry name" value="ABC transporter involved in vitamin B12 uptake, BtuC"/>
    <property type="match status" value="1"/>
</dbReference>
<feature type="transmembrane region" description="Helical" evidence="8">
    <location>
        <begin position="242"/>
        <end position="267"/>
    </location>
</feature>
<evidence type="ECO:0000313" key="10">
    <source>
        <dbReference type="Proteomes" id="UP000291269"/>
    </source>
</evidence>
<comment type="caution">
    <text evidence="9">The sequence shown here is derived from an EMBL/GenBank/DDBJ whole genome shotgun (WGS) entry which is preliminary data.</text>
</comment>
<dbReference type="InterPro" id="IPR000522">
    <property type="entry name" value="ABC_transptr_permease_BtuC"/>
</dbReference>
<keyword evidence="6 8" id="KW-1133">Transmembrane helix</keyword>
<keyword evidence="5 8" id="KW-0812">Transmembrane</keyword>
<dbReference type="PANTHER" id="PTHR30472">
    <property type="entry name" value="FERRIC ENTEROBACTIN TRANSPORT SYSTEM PERMEASE PROTEIN"/>
    <property type="match status" value="1"/>
</dbReference>
<name>A0A4Q2K9J8_9FIRM</name>
<evidence type="ECO:0000313" key="9">
    <source>
        <dbReference type="EMBL" id="RXZ61328.1"/>
    </source>
</evidence>
<dbReference type="EMBL" id="SDOZ01000002">
    <property type="protein sequence ID" value="RXZ61328.1"/>
    <property type="molecule type" value="Genomic_DNA"/>
</dbReference>
<dbReference type="OrthoDB" id="9792889at2"/>
<organism evidence="9 10">
    <name type="scientific">Candidatus Borkfalkia ceftriaxoniphila</name>
    <dbReference type="NCBI Taxonomy" id="2508949"/>
    <lineage>
        <taxon>Bacteria</taxon>
        <taxon>Bacillati</taxon>
        <taxon>Bacillota</taxon>
        <taxon>Clostridia</taxon>
        <taxon>Christensenellales</taxon>
        <taxon>Christensenellaceae</taxon>
        <taxon>Candidatus Borkfalkia</taxon>
    </lineage>
</organism>
<evidence type="ECO:0000256" key="4">
    <source>
        <dbReference type="ARBA" id="ARBA00022475"/>
    </source>
</evidence>
<feature type="transmembrane region" description="Helical" evidence="8">
    <location>
        <begin position="97"/>
        <end position="120"/>
    </location>
</feature>
<dbReference type="RefSeq" id="WP_129223908.1">
    <property type="nucleotide sequence ID" value="NZ_SDOZ01000002.1"/>
</dbReference>
<evidence type="ECO:0000256" key="3">
    <source>
        <dbReference type="ARBA" id="ARBA00022448"/>
    </source>
</evidence>
<keyword evidence="10" id="KW-1185">Reference proteome</keyword>
<keyword evidence="4" id="KW-1003">Cell membrane</keyword>
<feature type="transmembrane region" description="Helical" evidence="8">
    <location>
        <begin position="65"/>
        <end position="85"/>
    </location>
</feature>